<feature type="compositionally biased region" description="Basic and acidic residues" evidence="1">
    <location>
        <begin position="246"/>
        <end position="265"/>
    </location>
</feature>
<protein>
    <submittedName>
        <fullName evidence="2">Putative splicing factor ptsr1 interacting protein</fullName>
    </submittedName>
</protein>
<accession>C6K3N1</accession>
<feature type="compositionally biased region" description="Basic and acidic residues" evidence="1">
    <location>
        <begin position="182"/>
        <end position="238"/>
    </location>
</feature>
<gene>
    <name evidence="2" type="ORF">CDFL5P16_06</name>
</gene>
<feature type="compositionally biased region" description="Basic residues" evidence="1">
    <location>
        <begin position="152"/>
        <end position="162"/>
    </location>
</feature>
<feature type="compositionally biased region" description="Low complexity" evidence="1">
    <location>
        <begin position="83"/>
        <end position="105"/>
    </location>
</feature>
<feature type="compositionally biased region" description="Low complexity" evidence="1">
    <location>
        <begin position="53"/>
        <end position="66"/>
    </location>
</feature>
<dbReference type="AlphaFoldDB" id="C6K3N1"/>
<evidence type="ECO:0000313" key="2">
    <source>
        <dbReference type="EMBL" id="ACS87820.1"/>
    </source>
</evidence>
<reference evidence="2" key="1">
    <citation type="submission" date="2009-05" db="EMBL/GenBank/DDBJ databases">
        <title>The evolution of amastin surface glycoproteins in trypanosomatid parasites.</title>
        <authorList>
            <person name="Jackson A.P."/>
        </authorList>
    </citation>
    <scope>NUCLEOTIDE SEQUENCE</scope>
    <source>
        <strain evidence="2">ATCC 30255</strain>
    </source>
</reference>
<proteinExistence type="predicted"/>
<sequence>MDVVPPEFDEATKERIYRQEWLEHFHYIGLETAKRDYPAQYQALFPHGHHTRPQPSARPPLSSAPAEAVTPPAKRVEGEEGRASVAASHSSSGSSAEPNAPANASRRGDSERDSRKDVRSDRERPPYASRRPDRPSSFTRTHDDRDDDRHRSFQSHHRSHPRSSRDDAPHSSYSSGSRRRQRSDERDDRRSARDDRYDRRSSRDDREDRRSSRYDRDDRRSTRDDRDDRDDRRYRREGGSSSSRSHAYDDRREDALRRRESNYRR</sequence>
<evidence type="ECO:0000256" key="1">
    <source>
        <dbReference type="SAM" id="MobiDB-lite"/>
    </source>
</evidence>
<feature type="region of interest" description="Disordered" evidence="1">
    <location>
        <begin position="41"/>
        <end position="265"/>
    </location>
</feature>
<feature type="compositionally biased region" description="Basic and acidic residues" evidence="1">
    <location>
        <begin position="106"/>
        <end position="151"/>
    </location>
</feature>
<dbReference type="EMBL" id="GQ153663">
    <property type="protein sequence ID" value="ACS87820.1"/>
    <property type="molecule type" value="Genomic_DNA"/>
</dbReference>
<name>C6K3N1_9TRYP</name>
<organism evidence="2">
    <name type="scientific">Angomonas deanei</name>
    <dbReference type="NCBI Taxonomy" id="59799"/>
    <lineage>
        <taxon>Eukaryota</taxon>
        <taxon>Discoba</taxon>
        <taxon>Euglenozoa</taxon>
        <taxon>Kinetoplastea</taxon>
        <taxon>Metakinetoplastina</taxon>
        <taxon>Trypanosomatida</taxon>
        <taxon>Trypanosomatidae</taxon>
        <taxon>Strigomonadinae</taxon>
        <taxon>Angomonas</taxon>
    </lineage>
</organism>